<protein>
    <submittedName>
        <fullName evidence="1">Uncharacterized protein</fullName>
    </submittedName>
</protein>
<comment type="caution">
    <text evidence="1">The sequence shown here is derived from an EMBL/GenBank/DDBJ whole genome shotgun (WGS) entry which is preliminary data.</text>
</comment>
<reference evidence="1 2" key="1">
    <citation type="journal article" date="2016" name="Front. Microbiol.">
        <title>Comparative Genomics Analysis of Streptomyces Species Reveals Their Adaptation to the Marine Environment and Their Diversity at the Genomic Level.</title>
        <authorList>
            <person name="Tian X."/>
            <person name="Zhang Z."/>
            <person name="Yang T."/>
            <person name="Chen M."/>
            <person name="Li J."/>
            <person name="Chen F."/>
            <person name="Yang J."/>
            <person name="Li W."/>
            <person name="Zhang B."/>
            <person name="Zhang Z."/>
            <person name="Wu J."/>
            <person name="Zhang C."/>
            <person name="Long L."/>
            <person name="Xiao J."/>
        </authorList>
    </citation>
    <scope>NUCLEOTIDE SEQUENCE [LARGE SCALE GENOMIC DNA]</scope>
    <source>
        <strain evidence="1 2">SCSIO 10390</strain>
    </source>
</reference>
<dbReference type="RefSeq" id="WP_070009203.1">
    <property type="nucleotide sequence ID" value="NZ_LJGS01000036.1"/>
</dbReference>
<dbReference type="PATRIC" id="fig|933944.5.peg.5590"/>
<dbReference type="OrthoDB" id="4175099at2"/>
<organism evidence="1 2">
    <name type="scientific">Streptomyces abyssalis</name>
    <dbReference type="NCBI Taxonomy" id="933944"/>
    <lineage>
        <taxon>Bacteria</taxon>
        <taxon>Bacillati</taxon>
        <taxon>Actinomycetota</taxon>
        <taxon>Actinomycetes</taxon>
        <taxon>Kitasatosporales</taxon>
        <taxon>Streptomycetaceae</taxon>
        <taxon>Streptomyces</taxon>
    </lineage>
</organism>
<dbReference type="STRING" id="933944.AN215_12680"/>
<dbReference type="Proteomes" id="UP000176087">
    <property type="component" value="Unassembled WGS sequence"/>
</dbReference>
<gene>
    <name evidence="1" type="ORF">AN215_12680</name>
</gene>
<evidence type="ECO:0000313" key="1">
    <source>
        <dbReference type="EMBL" id="OEU90344.1"/>
    </source>
</evidence>
<keyword evidence="2" id="KW-1185">Reference proteome</keyword>
<evidence type="ECO:0000313" key="2">
    <source>
        <dbReference type="Proteomes" id="UP000176087"/>
    </source>
</evidence>
<proteinExistence type="predicted"/>
<sequence>MADTKTTWFRSLPESVYALGAAAREYRLALHTAKLGICNTDPSRTHHHLGELAVPGTPFHRPHDVALVSVSDLYTDLEKRVRHLYENAARAYAHGAAWAIRSVLSGKQPAHVLLHREHDQYLLMGDMPDLNEGLARWSGGKRLHALREDLIYRESARHAADSLSAEQRLEAHESAALAAALDSAEGLAQAAYDYGELAESALHFAVDRARTNRLPKDMH</sequence>
<accession>A0A1E7JQ26</accession>
<dbReference type="AlphaFoldDB" id="A0A1E7JQ26"/>
<dbReference type="EMBL" id="LJGT01000038">
    <property type="protein sequence ID" value="OEU90344.1"/>
    <property type="molecule type" value="Genomic_DNA"/>
</dbReference>
<name>A0A1E7JQ26_9ACTN</name>